<protein>
    <submittedName>
        <fullName evidence="1">RCG49439, isoform CRA_b</fullName>
    </submittedName>
</protein>
<dbReference type="Proteomes" id="UP000234681">
    <property type="component" value="Chromosome 18"/>
</dbReference>
<dbReference type="EMBL" id="CH473974">
    <property type="protein sequence ID" value="EDL76475.1"/>
    <property type="molecule type" value="Genomic_DNA"/>
</dbReference>
<dbReference type="AlphaFoldDB" id="A6J3J2"/>
<reference evidence="2" key="1">
    <citation type="submission" date="2005-09" db="EMBL/GenBank/DDBJ databases">
        <authorList>
            <person name="Mural R.J."/>
            <person name="Li P.W."/>
            <person name="Adams M.D."/>
            <person name="Amanatides P.G."/>
            <person name="Baden-Tillson H."/>
            <person name="Barnstead M."/>
            <person name="Chin S.H."/>
            <person name="Dew I."/>
            <person name="Evans C.A."/>
            <person name="Ferriera S."/>
            <person name="Flanigan M."/>
            <person name="Fosler C."/>
            <person name="Glodek A."/>
            <person name="Gu Z."/>
            <person name="Holt R.A."/>
            <person name="Jennings D."/>
            <person name="Kraft C.L."/>
            <person name="Lu F."/>
            <person name="Nguyen T."/>
            <person name="Nusskern D.R."/>
            <person name="Pfannkoch C.M."/>
            <person name="Sitter C."/>
            <person name="Sutton G.G."/>
            <person name="Venter J.C."/>
            <person name="Wang Z."/>
            <person name="Woodage T."/>
            <person name="Zheng X.H."/>
            <person name="Zhong F."/>
        </authorList>
    </citation>
    <scope>NUCLEOTIDE SEQUENCE [LARGE SCALE GENOMIC DNA]</scope>
    <source>
        <strain>BN</strain>
        <strain evidence="2">Sprague-Dawley</strain>
    </source>
</reference>
<evidence type="ECO:0000313" key="2">
    <source>
        <dbReference type="Proteomes" id="UP000234681"/>
    </source>
</evidence>
<gene>
    <name evidence="1" type="ORF">rCG_49439</name>
</gene>
<accession>A6J3J2</accession>
<organism evidence="1 2">
    <name type="scientific">Rattus norvegicus</name>
    <name type="common">Rat</name>
    <dbReference type="NCBI Taxonomy" id="10116"/>
    <lineage>
        <taxon>Eukaryota</taxon>
        <taxon>Metazoa</taxon>
        <taxon>Chordata</taxon>
        <taxon>Craniata</taxon>
        <taxon>Vertebrata</taxon>
        <taxon>Euteleostomi</taxon>
        <taxon>Mammalia</taxon>
        <taxon>Eutheria</taxon>
        <taxon>Euarchontoglires</taxon>
        <taxon>Glires</taxon>
        <taxon>Rodentia</taxon>
        <taxon>Myomorpha</taxon>
        <taxon>Muroidea</taxon>
        <taxon>Muridae</taxon>
        <taxon>Murinae</taxon>
        <taxon>Rattus</taxon>
    </lineage>
</organism>
<proteinExistence type="predicted"/>
<feature type="non-terminal residue" evidence="1">
    <location>
        <position position="63"/>
    </location>
</feature>
<sequence length="63" mass="7443">MLVPGQSQWLREEGTFLLEYRLVTPLWGLLQIMGLTEMRLCSWSFMTWSLYNLMNKGKNLSDD</sequence>
<name>A6J3J2_RAT</name>
<evidence type="ECO:0000313" key="1">
    <source>
        <dbReference type="EMBL" id="EDL76475.1"/>
    </source>
</evidence>